<protein>
    <recommendedName>
        <fullName evidence="1">Tc1-like transposase DDE domain-containing protein</fullName>
    </recommendedName>
</protein>
<dbReference type="GO" id="GO:0003676">
    <property type="term" value="F:nucleic acid binding"/>
    <property type="evidence" value="ECO:0007669"/>
    <property type="project" value="InterPro"/>
</dbReference>
<dbReference type="PANTHER" id="PTHR46564">
    <property type="entry name" value="TRANSPOSASE"/>
    <property type="match status" value="1"/>
</dbReference>
<organism evidence="2 3">
    <name type="scientific">Hydnum rufescens UP504</name>
    <dbReference type="NCBI Taxonomy" id="1448309"/>
    <lineage>
        <taxon>Eukaryota</taxon>
        <taxon>Fungi</taxon>
        <taxon>Dikarya</taxon>
        <taxon>Basidiomycota</taxon>
        <taxon>Agaricomycotina</taxon>
        <taxon>Agaricomycetes</taxon>
        <taxon>Cantharellales</taxon>
        <taxon>Hydnaceae</taxon>
        <taxon>Hydnum</taxon>
    </lineage>
</organism>
<reference evidence="2" key="1">
    <citation type="journal article" date="2020" name="Nat. Commun.">
        <title>Large-scale genome sequencing of mycorrhizal fungi provides insights into the early evolution of symbiotic traits.</title>
        <authorList>
            <person name="Miyauchi S."/>
            <person name="Kiss E."/>
            <person name="Kuo A."/>
            <person name="Drula E."/>
            <person name="Kohler A."/>
            <person name="Sanchez-Garcia M."/>
            <person name="Morin E."/>
            <person name="Andreopoulos B."/>
            <person name="Barry K.W."/>
            <person name="Bonito G."/>
            <person name="Buee M."/>
            <person name="Carver A."/>
            <person name="Chen C."/>
            <person name="Cichocki N."/>
            <person name="Clum A."/>
            <person name="Culley D."/>
            <person name="Crous P.W."/>
            <person name="Fauchery L."/>
            <person name="Girlanda M."/>
            <person name="Hayes R.D."/>
            <person name="Keri Z."/>
            <person name="LaButti K."/>
            <person name="Lipzen A."/>
            <person name="Lombard V."/>
            <person name="Magnuson J."/>
            <person name="Maillard F."/>
            <person name="Murat C."/>
            <person name="Nolan M."/>
            <person name="Ohm R.A."/>
            <person name="Pangilinan J."/>
            <person name="Pereira M.F."/>
            <person name="Perotto S."/>
            <person name="Peter M."/>
            <person name="Pfister S."/>
            <person name="Riley R."/>
            <person name="Sitrit Y."/>
            <person name="Stielow J.B."/>
            <person name="Szollosi G."/>
            <person name="Zifcakova L."/>
            <person name="Stursova M."/>
            <person name="Spatafora J.W."/>
            <person name="Tedersoo L."/>
            <person name="Vaario L.M."/>
            <person name="Yamada A."/>
            <person name="Yan M."/>
            <person name="Wang P."/>
            <person name="Xu J."/>
            <person name="Bruns T."/>
            <person name="Baldrian P."/>
            <person name="Vilgalys R."/>
            <person name="Dunand C."/>
            <person name="Henrissat B."/>
            <person name="Grigoriev I.V."/>
            <person name="Hibbett D."/>
            <person name="Nagy L.G."/>
            <person name="Martin F.M."/>
        </authorList>
    </citation>
    <scope>NUCLEOTIDE SEQUENCE</scope>
    <source>
        <strain evidence="2">UP504</strain>
    </source>
</reference>
<keyword evidence="3" id="KW-1185">Reference proteome</keyword>
<dbReference type="OrthoDB" id="2142724at2759"/>
<proteinExistence type="predicted"/>
<comment type="caution">
    <text evidence="2">The sequence shown here is derived from an EMBL/GenBank/DDBJ whole genome shotgun (WGS) entry which is preliminary data.</text>
</comment>
<evidence type="ECO:0000313" key="3">
    <source>
        <dbReference type="Proteomes" id="UP000886523"/>
    </source>
</evidence>
<sequence>ILPALSMDGILHLKIVEGSFNRPLFMEFIEGLLDQMNPFPGPNSVIVMDNCRIHKSNEITQMIEERYECLF</sequence>
<evidence type="ECO:0000313" key="2">
    <source>
        <dbReference type="EMBL" id="KAF9514734.1"/>
    </source>
</evidence>
<feature type="domain" description="Tc1-like transposase DDE" evidence="1">
    <location>
        <begin position="3"/>
        <end position="66"/>
    </location>
</feature>
<evidence type="ECO:0000259" key="1">
    <source>
        <dbReference type="Pfam" id="PF13358"/>
    </source>
</evidence>
<dbReference type="Pfam" id="PF13358">
    <property type="entry name" value="DDE_3"/>
    <property type="match status" value="1"/>
</dbReference>
<dbReference type="InterPro" id="IPR038717">
    <property type="entry name" value="Tc1-like_DDE_dom"/>
</dbReference>
<dbReference type="Proteomes" id="UP000886523">
    <property type="component" value="Unassembled WGS sequence"/>
</dbReference>
<accession>A0A9P6DXD6</accession>
<dbReference type="PANTHER" id="PTHR46564:SF1">
    <property type="entry name" value="TRANSPOSASE"/>
    <property type="match status" value="1"/>
</dbReference>
<dbReference type="Gene3D" id="3.30.420.10">
    <property type="entry name" value="Ribonuclease H-like superfamily/Ribonuclease H"/>
    <property type="match status" value="1"/>
</dbReference>
<name>A0A9P6DXD6_9AGAM</name>
<dbReference type="AlphaFoldDB" id="A0A9P6DXD6"/>
<dbReference type="EMBL" id="MU128957">
    <property type="protein sequence ID" value="KAF9514734.1"/>
    <property type="molecule type" value="Genomic_DNA"/>
</dbReference>
<dbReference type="InterPro" id="IPR036397">
    <property type="entry name" value="RNaseH_sf"/>
</dbReference>
<gene>
    <name evidence="2" type="ORF">BS47DRAFT_1294813</name>
</gene>
<feature type="non-terminal residue" evidence="2">
    <location>
        <position position="1"/>
    </location>
</feature>